<dbReference type="PANTHER" id="PTHR16255">
    <property type="entry name" value="REQUIRED FOR MEIOTIC NUCLEAR DIVISION PROTEIN 1 HOMOLOG"/>
    <property type="match status" value="1"/>
</dbReference>
<protein>
    <submittedName>
        <fullName evidence="2">DUF155-domain-containing protein</fullName>
    </submittedName>
</protein>
<dbReference type="OrthoDB" id="18302at2759"/>
<dbReference type="InterPro" id="IPR051624">
    <property type="entry name" value="RMD1/Sad1-interacting"/>
</dbReference>
<proteinExistence type="inferred from homology"/>
<keyword evidence="3" id="KW-1185">Reference proteome</keyword>
<dbReference type="EMBL" id="DF830071">
    <property type="protein sequence ID" value="GAK64146.1"/>
    <property type="molecule type" value="Genomic_DNA"/>
</dbReference>
<evidence type="ECO:0000313" key="3">
    <source>
        <dbReference type="Proteomes" id="UP000053758"/>
    </source>
</evidence>
<dbReference type="AlphaFoldDB" id="A0A081CBV0"/>
<dbReference type="GO" id="GO:0005739">
    <property type="term" value="C:mitochondrion"/>
    <property type="evidence" value="ECO:0007669"/>
    <property type="project" value="UniProtKB-ARBA"/>
</dbReference>
<dbReference type="Proteomes" id="UP000053758">
    <property type="component" value="Unassembled WGS sequence"/>
</dbReference>
<accession>A0A081CBV0</accession>
<dbReference type="HOGENOM" id="CLU_276825_0_0_1"/>
<dbReference type="PANTHER" id="PTHR16255:SF4">
    <property type="entry name" value="SPORULATION PROTEIN RMD8"/>
    <property type="match status" value="1"/>
</dbReference>
<dbReference type="InterPro" id="IPR003734">
    <property type="entry name" value="DUF155"/>
</dbReference>
<organism evidence="2 3">
    <name type="scientific">Pseudozyma antarctica</name>
    <name type="common">Yeast</name>
    <name type="synonym">Candida antarctica</name>
    <dbReference type="NCBI Taxonomy" id="84753"/>
    <lineage>
        <taxon>Eukaryota</taxon>
        <taxon>Fungi</taxon>
        <taxon>Dikarya</taxon>
        <taxon>Basidiomycota</taxon>
        <taxon>Ustilaginomycotina</taxon>
        <taxon>Ustilaginomycetes</taxon>
        <taxon>Ustilaginales</taxon>
        <taxon>Ustilaginaceae</taxon>
        <taxon>Moesziomyces</taxon>
    </lineage>
</organism>
<name>A0A081CBV0_PSEA2</name>
<dbReference type="RefSeq" id="XP_014657786.1">
    <property type="nucleotide sequence ID" value="XM_014802300.1"/>
</dbReference>
<gene>
    <name evidence="2" type="ORF">PAN0_004c2355</name>
</gene>
<dbReference type="GeneID" id="26303071"/>
<dbReference type="Pfam" id="PF02582">
    <property type="entry name" value="DUF155"/>
    <property type="match status" value="1"/>
</dbReference>
<comment type="similarity">
    <text evidence="1">Belongs to the RMD1/sif2 family.</text>
</comment>
<reference evidence="3" key="1">
    <citation type="journal article" date="2014" name="Genome Announc.">
        <title>Draft Genome Sequence of the Yeast Pseudozyma antarctica Type Strain JCM10317, a Producer of the Glycolipid Biosurfactants, Mannosylerythritol Lipids.</title>
        <authorList>
            <person name="Saika A."/>
            <person name="Koike H."/>
            <person name="Hori T."/>
            <person name="Fukuoka T."/>
            <person name="Sato S."/>
            <person name="Habe H."/>
            <person name="Kitamoto D."/>
            <person name="Morita T."/>
        </authorList>
    </citation>
    <scope>NUCLEOTIDE SEQUENCE [LARGE SCALE GENOMIC DNA]</scope>
    <source>
        <strain evidence="3">JCM 10317</strain>
    </source>
</reference>
<sequence length="1044" mass="112986">MSSGSNRKGLLPTSQDPSKATANPANNPPPQVQRRSSQPLPGISATASSLRSRRAGSTSSGSGTGTSNPKQLVELDDNDFDDETPGDFDPGMHPSSTTHRSNRANIPANILRAVVPGSSQAPQNKTGQASSGSAPKKPSPAPPLSPPPTSSNRFKGTPARSTRYSLPVRTEKPVRTTKTSGKHVVLPSESQLAPLPGEEDEDDDDDDDDDDESEDEEEVTDDEDDAVPAPPAKPGAAVVQDGKAEAQAVLLGGRGVGRALESVGASKPPAKVPVTTPRPGLSIPSNRHSAPAPVPGKLVTPASKASQRTAASSALARAAVSSVSAAQARHAQKHKPKASSTFRGAAIRAPPLRPHKSGPVYHTFERMPPSARLMTPLPRLTAYSISTSIHLGTLLGFLRREHGVKPRLYDECAYAVYTKPLLPGFGRANVRSAPEPRSASPGAESRRERELEQREEFGYLGTYFEHRTEEEEDIDQDGYIKGGEGRGSDSETRRRGDSHRNDGRGGGETSAWESEAERWNPNERRNSGGMDERETQQSGNGQGAHHHTRNKSNDSNTAPVSSSLEDDERMLATPLARPVAATRKLSDSDAEAGGEARPFLLERRRAGSQSSVSDVEALPPYRRSGSPVEIDTDKNELVINRVDSAGARDMMLQQRAEERGEPEPMAHSYRSNEMSMTSDLDDAANHSRDHATSQHDDTQDSLPSRDGGGASDRVEGNGGDAGSRGAGDETTLSVEAPAEKQRRTRKVKLRRRKRRYAGPNMASHNHDTSANLNTPRPILEALQSAELVILPYGVLVMYNFSAAEERSIIEDVLSSGCAREPMDEAARESEAFHFCYDPNISAPRIFNDFFTFRAPNHLLKLSLAHAIAQSTKLSVFEERMQATLELTSHIPKEMASSGELKLKRREALRLTGRLFKLRVDVNLTSNVLDTPELFWSEASLKLLYDAIRDYLEIDERVENLNERLAVANDLLEIIHEHIANTAMSKITWIVIILIIVACAVAVGEISARFIVGANRSAEDGLRALRAVAAPALPPASYFALPDSM</sequence>
<evidence type="ECO:0000256" key="1">
    <source>
        <dbReference type="ARBA" id="ARBA00008306"/>
    </source>
</evidence>
<evidence type="ECO:0000313" key="2">
    <source>
        <dbReference type="EMBL" id="GAK64146.1"/>
    </source>
</evidence>